<keyword evidence="3" id="KW-1185">Reference proteome</keyword>
<organism evidence="2 3">
    <name type="scientific">Marchantia polymorpha</name>
    <name type="common">Common liverwort</name>
    <name type="synonym">Marchantia aquatica</name>
    <dbReference type="NCBI Taxonomy" id="3197"/>
    <lineage>
        <taxon>Eukaryota</taxon>
        <taxon>Viridiplantae</taxon>
        <taxon>Streptophyta</taxon>
        <taxon>Embryophyta</taxon>
        <taxon>Marchantiophyta</taxon>
        <taxon>Marchantiopsida</taxon>
        <taxon>Marchantiidae</taxon>
        <taxon>Marchantiales</taxon>
        <taxon>Marchantiaceae</taxon>
        <taxon>Marchantia</taxon>
    </lineage>
</organism>
<dbReference type="Gramene" id="Mp7g11010.1">
    <property type="protein sequence ID" value="Mp7g11010.1.cds"/>
    <property type="gene ID" value="Mp7g11010"/>
</dbReference>
<accession>A0A2R6XSY5</accession>
<sequence length="172" mass="18806">MSTGWSPRPWHNSSFWSSLTMPLEGPKSGLDWTLAYGEILLCRLAGFFWAWASIGWPGVVSQLDSAGGAEGRWWMEGWGVVGVKWEGAVFQRREGDALSKSPNPNGALRQTHVGRISMVGFTFHKATFCPPPSALALLPGCPRSHPIPSHPTPPHPLPPSTGLRLSFQRPLL</sequence>
<evidence type="ECO:0000313" key="2">
    <source>
        <dbReference type="EMBL" id="PTQ49223.1"/>
    </source>
</evidence>
<protein>
    <submittedName>
        <fullName evidence="2">Uncharacterized protein</fullName>
    </submittedName>
</protein>
<feature type="compositionally biased region" description="Pro residues" evidence="1">
    <location>
        <begin position="148"/>
        <end position="159"/>
    </location>
</feature>
<feature type="region of interest" description="Disordered" evidence="1">
    <location>
        <begin position="145"/>
        <end position="172"/>
    </location>
</feature>
<reference evidence="3" key="1">
    <citation type="journal article" date="2017" name="Cell">
        <title>Insights into land plant evolution garnered from the Marchantia polymorpha genome.</title>
        <authorList>
            <person name="Bowman J.L."/>
            <person name="Kohchi T."/>
            <person name="Yamato K.T."/>
            <person name="Jenkins J."/>
            <person name="Shu S."/>
            <person name="Ishizaki K."/>
            <person name="Yamaoka S."/>
            <person name="Nishihama R."/>
            <person name="Nakamura Y."/>
            <person name="Berger F."/>
            <person name="Adam C."/>
            <person name="Aki S.S."/>
            <person name="Althoff F."/>
            <person name="Araki T."/>
            <person name="Arteaga-Vazquez M.A."/>
            <person name="Balasubrmanian S."/>
            <person name="Barry K."/>
            <person name="Bauer D."/>
            <person name="Boehm C.R."/>
            <person name="Briginshaw L."/>
            <person name="Caballero-Perez J."/>
            <person name="Catarino B."/>
            <person name="Chen F."/>
            <person name="Chiyoda S."/>
            <person name="Chovatia M."/>
            <person name="Davies K.M."/>
            <person name="Delmans M."/>
            <person name="Demura T."/>
            <person name="Dierschke T."/>
            <person name="Dolan L."/>
            <person name="Dorantes-Acosta A.E."/>
            <person name="Eklund D.M."/>
            <person name="Florent S.N."/>
            <person name="Flores-Sandoval E."/>
            <person name="Fujiyama A."/>
            <person name="Fukuzawa H."/>
            <person name="Galik B."/>
            <person name="Grimanelli D."/>
            <person name="Grimwood J."/>
            <person name="Grossniklaus U."/>
            <person name="Hamada T."/>
            <person name="Haseloff J."/>
            <person name="Hetherington A.J."/>
            <person name="Higo A."/>
            <person name="Hirakawa Y."/>
            <person name="Hundley H.N."/>
            <person name="Ikeda Y."/>
            <person name="Inoue K."/>
            <person name="Inoue S.I."/>
            <person name="Ishida S."/>
            <person name="Jia Q."/>
            <person name="Kakita M."/>
            <person name="Kanazawa T."/>
            <person name="Kawai Y."/>
            <person name="Kawashima T."/>
            <person name="Kennedy M."/>
            <person name="Kinose K."/>
            <person name="Kinoshita T."/>
            <person name="Kohara Y."/>
            <person name="Koide E."/>
            <person name="Komatsu K."/>
            <person name="Kopischke S."/>
            <person name="Kubo M."/>
            <person name="Kyozuka J."/>
            <person name="Lagercrantz U."/>
            <person name="Lin S.S."/>
            <person name="Lindquist E."/>
            <person name="Lipzen A.M."/>
            <person name="Lu C.W."/>
            <person name="De Luna E."/>
            <person name="Martienssen R.A."/>
            <person name="Minamino N."/>
            <person name="Mizutani M."/>
            <person name="Mizutani M."/>
            <person name="Mochizuki N."/>
            <person name="Monte I."/>
            <person name="Mosher R."/>
            <person name="Nagasaki H."/>
            <person name="Nakagami H."/>
            <person name="Naramoto S."/>
            <person name="Nishitani K."/>
            <person name="Ohtani M."/>
            <person name="Okamoto T."/>
            <person name="Okumura M."/>
            <person name="Phillips J."/>
            <person name="Pollak B."/>
            <person name="Reinders A."/>
            <person name="Rovekamp M."/>
            <person name="Sano R."/>
            <person name="Sawa S."/>
            <person name="Schmid M.W."/>
            <person name="Shirakawa M."/>
            <person name="Solano R."/>
            <person name="Spunde A."/>
            <person name="Suetsugu N."/>
            <person name="Sugano S."/>
            <person name="Sugiyama A."/>
            <person name="Sun R."/>
            <person name="Suzuki Y."/>
            <person name="Takenaka M."/>
            <person name="Takezawa D."/>
            <person name="Tomogane H."/>
            <person name="Tsuzuki M."/>
            <person name="Ueda T."/>
            <person name="Umeda M."/>
            <person name="Ward J.M."/>
            <person name="Watanabe Y."/>
            <person name="Yazaki K."/>
            <person name="Yokoyama R."/>
            <person name="Yoshitake Y."/>
            <person name="Yotsui I."/>
            <person name="Zachgo S."/>
            <person name="Schmutz J."/>
        </authorList>
    </citation>
    <scope>NUCLEOTIDE SEQUENCE [LARGE SCALE GENOMIC DNA]</scope>
    <source>
        <strain evidence="3">Tak-1</strain>
    </source>
</reference>
<evidence type="ECO:0000313" key="3">
    <source>
        <dbReference type="Proteomes" id="UP000244005"/>
    </source>
</evidence>
<dbReference type="AlphaFoldDB" id="A0A2R6XSY5"/>
<dbReference type="Proteomes" id="UP000244005">
    <property type="component" value="Unassembled WGS sequence"/>
</dbReference>
<proteinExistence type="predicted"/>
<gene>
    <name evidence="2" type="ORF">MARPO_0003s0115</name>
</gene>
<evidence type="ECO:0000256" key="1">
    <source>
        <dbReference type="SAM" id="MobiDB-lite"/>
    </source>
</evidence>
<name>A0A2R6XSY5_MARPO</name>
<dbReference type="EMBL" id="KZ772675">
    <property type="protein sequence ID" value="PTQ49223.1"/>
    <property type="molecule type" value="Genomic_DNA"/>
</dbReference>